<dbReference type="RefSeq" id="WP_289164212.1">
    <property type="nucleotide sequence ID" value="NZ_JASZZN010000009.1"/>
</dbReference>
<dbReference type="InterPro" id="IPR051808">
    <property type="entry name" value="Type_IV_pilus_biogenesis"/>
</dbReference>
<evidence type="ECO:0000256" key="4">
    <source>
        <dbReference type="SAM" id="MobiDB-lite"/>
    </source>
</evidence>
<evidence type="ECO:0000313" key="7">
    <source>
        <dbReference type="Proteomes" id="UP001239462"/>
    </source>
</evidence>
<organism evidence="6 7">
    <name type="scientific">Roseiconus lacunae</name>
    <dbReference type="NCBI Taxonomy" id="2605694"/>
    <lineage>
        <taxon>Bacteria</taxon>
        <taxon>Pseudomonadati</taxon>
        <taxon>Planctomycetota</taxon>
        <taxon>Planctomycetia</taxon>
        <taxon>Pirellulales</taxon>
        <taxon>Pirellulaceae</taxon>
        <taxon>Roseiconus</taxon>
    </lineage>
</organism>
<reference evidence="6 7" key="1">
    <citation type="submission" date="2023-06" db="EMBL/GenBank/DDBJ databases">
        <title>Roseiconus lacunae JC819 isolated from Gulf of Mannar region, Tamil Nadu.</title>
        <authorList>
            <person name="Pk S."/>
            <person name="Ch S."/>
            <person name="Ch V.R."/>
        </authorList>
    </citation>
    <scope>NUCLEOTIDE SEQUENCE [LARGE SCALE GENOMIC DNA]</scope>
    <source>
        <strain evidence="6 7">JC819</strain>
    </source>
</reference>
<evidence type="ECO:0000256" key="2">
    <source>
        <dbReference type="ARBA" id="ARBA00023136"/>
    </source>
</evidence>
<dbReference type="InterPro" id="IPR001775">
    <property type="entry name" value="GspD/PilQ"/>
</dbReference>
<protein>
    <recommendedName>
        <fullName evidence="5">Type II/III secretion system secretin-like domain-containing protein</fullName>
    </recommendedName>
</protein>
<evidence type="ECO:0000259" key="5">
    <source>
        <dbReference type="Pfam" id="PF00263"/>
    </source>
</evidence>
<dbReference type="EMBL" id="JASZZN010000009">
    <property type="protein sequence ID" value="MDM4016567.1"/>
    <property type="molecule type" value="Genomic_DNA"/>
</dbReference>
<dbReference type="InterPro" id="IPR038591">
    <property type="entry name" value="NolW-like_sf"/>
</dbReference>
<dbReference type="Proteomes" id="UP001239462">
    <property type="component" value="Unassembled WGS sequence"/>
</dbReference>
<dbReference type="PANTHER" id="PTHR30604">
    <property type="entry name" value="PROTEIN TRANSPORT PROTEIN HOFQ"/>
    <property type="match status" value="1"/>
</dbReference>
<gene>
    <name evidence="6" type="ORF">QTN89_14070</name>
</gene>
<comment type="caution">
    <text evidence="6">The sequence shown here is derived from an EMBL/GenBank/DDBJ whole genome shotgun (WGS) entry which is preliminary data.</text>
</comment>
<feature type="domain" description="Type II/III secretion system secretin-like" evidence="5">
    <location>
        <begin position="419"/>
        <end position="573"/>
    </location>
</feature>
<feature type="region of interest" description="Disordered" evidence="4">
    <location>
        <begin position="113"/>
        <end position="149"/>
    </location>
</feature>
<feature type="region of interest" description="Disordered" evidence="4">
    <location>
        <begin position="73"/>
        <end position="96"/>
    </location>
</feature>
<comment type="subcellular location">
    <subcellularLocation>
        <location evidence="1">Membrane</location>
    </subcellularLocation>
</comment>
<evidence type="ECO:0000256" key="1">
    <source>
        <dbReference type="ARBA" id="ARBA00004370"/>
    </source>
</evidence>
<name>A0ABT7PJ96_9BACT</name>
<accession>A0ABT7PJ96</accession>
<dbReference type="Gene3D" id="3.30.1370.120">
    <property type="match status" value="1"/>
</dbReference>
<keyword evidence="2" id="KW-0472">Membrane</keyword>
<dbReference type="PANTHER" id="PTHR30604:SF1">
    <property type="entry name" value="DNA UTILIZATION PROTEIN HOFQ"/>
    <property type="match status" value="1"/>
</dbReference>
<dbReference type="Gene3D" id="3.30.1370.130">
    <property type="match status" value="1"/>
</dbReference>
<comment type="similarity">
    <text evidence="3">Belongs to the bacterial secretin family.</text>
</comment>
<evidence type="ECO:0000256" key="3">
    <source>
        <dbReference type="RuleBase" id="RU004003"/>
    </source>
</evidence>
<proteinExistence type="inferred from homology"/>
<keyword evidence="7" id="KW-1185">Reference proteome</keyword>
<dbReference type="Pfam" id="PF00263">
    <property type="entry name" value="Secretin"/>
    <property type="match status" value="1"/>
</dbReference>
<sequence>MSVMLLAGIQPEMRWAGPSAIGHVLAAPVGGKTRGPVVRQPAVDYQTGHQSARRQGHVDLVKPSGRLHRIEIRTDSVSHPNSQVTSQPETTSPPEPRLADLIAAGFEADSKASAYGSQDATGAEASVRGSRPALNATELSSRRPMRSSETRVAVRLAGGVQVIDGSPEPPVELQPLTVPVREPVTADGATLRQENDLVTLVASDADLRSVLRMIADHHRLNLVVGPDVDGPVTVSLRGARLEEVLDAIVGIAGFHWHQRDNVLYVTASTSTELDPKVQGRRLQVYPLNYVAAKDVEPVVTGLLSPIGKSFVTQASDTEKLQTRELLVVEDNETGHARISQYLAQVDIAPPQVLVEAHVLQIDLDDEQRHGVDLTGLARVAGARLTLNGNGFAEEEAEGPSLAFRIDGNDVDGLIEVIHANTASRTLASPKVSVVNRQTAKVQIGQRLPYAVATTTQTATIQNVQFLDVGIVLEVTPVITNDRNVLMTVLPKISGGRITESGFPEEDTTQVSTTVLMPDGSGLVIGGLIREVDESSDAVVPGLSRVPVVKRLFTKQFRQSSRNELVVALVTHILDSPMPIRQRECVDLSEALPGYAERALSLPFGR</sequence>
<evidence type="ECO:0000313" key="6">
    <source>
        <dbReference type="EMBL" id="MDM4016567.1"/>
    </source>
</evidence>
<dbReference type="InterPro" id="IPR004846">
    <property type="entry name" value="T2SS/T3SS_dom"/>
</dbReference>
<dbReference type="PRINTS" id="PR00811">
    <property type="entry name" value="BCTERIALGSPD"/>
</dbReference>